<proteinExistence type="predicted"/>
<feature type="non-terminal residue" evidence="2">
    <location>
        <position position="1"/>
    </location>
</feature>
<keyword evidence="1" id="KW-0472">Membrane</keyword>
<feature type="transmembrane region" description="Helical" evidence="1">
    <location>
        <begin position="106"/>
        <end position="124"/>
    </location>
</feature>
<feature type="transmembrane region" description="Helical" evidence="1">
    <location>
        <begin position="12"/>
        <end position="32"/>
    </location>
</feature>
<feature type="transmembrane region" description="Helical" evidence="1">
    <location>
        <begin position="76"/>
        <end position="99"/>
    </location>
</feature>
<sequence length="170" mass="17657">TYWEKIIKQPAPLGLAALLQFGTAIISFFWALKDPGSAAGLLPSSYQAVVQSKSPHLGLTVGVRSLFATSIFTHNITVALLAFAGGITLGIITALLLIYNGMTLGIIAGLAIGSGQQSTFIQLIIPHGLLELSCITVAGAAGFMIARSIINPGLQTRMQSLALGARPAVE</sequence>
<organism evidence="2">
    <name type="scientific">mine drainage metagenome</name>
    <dbReference type="NCBI Taxonomy" id="410659"/>
    <lineage>
        <taxon>unclassified sequences</taxon>
        <taxon>metagenomes</taxon>
        <taxon>ecological metagenomes</taxon>
    </lineage>
</organism>
<evidence type="ECO:0000313" key="2">
    <source>
        <dbReference type="EMBL" id="EQD31800.1"/>
    </source>
</evidence>
<dbReference type="InterPro" id="IPR002798">
    <property type="entry name" value="SpoIIM-like"/>
</dbReference>
<gene>
    <name evidence="2" type="ORF">B1B_17979</name>
</gene>
<dbReference type="PANTHER" id="PTHR35337">
    <property type="entry name" value="SLR1478 PROTEIN"/>
    <property type="match status" value="1"/>
</dbReference>
<feature type="transmembrane region" description="Helical" evidence="1">
    <location>
        <begin position="130"/>
        <end position="150"/>
    </location>
</feature>
<protein>
    <submittedName>
        <fullName evidence="2">Membrane protein containing DUF95, transmembrane</fullName>
    </submittedName>
</protein>
<feature type="non-terminal residue" evidence="2">
    <location>
        <position position="170"/>
    </location>
</feature>
<reference evidence="2" key="1">
    <citation type="submission" date="2013-08" db="EMBL/GenBank/DDBJ databases">
        <authorList>
            <person name="Mendez C."/>
            <person name="Richter M."/>
            <person name="Ferrer M."/>
            <person name="Sanchez J."/>
        </authorList>
    </citation>
    <scope>NUCLEOTIDE SEQUENCE</scope>
</reference>
<reference evidence="2" key="2">
    <citation type="journal article" date="2014" name="ISME J.">
        <title>Microbial stratification in low pH oxic and suboxic macroscopic growths along an acid mine drainage.</title>
        <authorList>
            <person name="Mendez-Garcia C."/>
            <person name="Mesa V."/>
            <person name="Sprenger R.R."/>
            <person name="Richter M."/>
            <person name="Diez M.S."/>
            <person name="Solano J."/>
            <person name="Bargiela R."/>
            <person name="Golyshina O.V."/>
            <person name="Manteca A."/>
            <person name="Ramos J.L."/>
            <person name="Gallego J.R."/>
            <person name="Llorente I."/>
            <person name="Martins Dos Santos V.A."/>
            <person name="Jensen O.N."/>
            <person name="Pelaez A.I."/>
            <person name="Sanchez J."/>
            <person name="Ferrer M."/>
        </authorList>
    </citation>
    <scope>NUCLEOTIDE SEQUENCE</scope>
</reference>
<dbReference type="AlphaFoldDB" id="T0ZPR4"/>
<accession>T0ZPR4</accession>
<dbReference type="EMBL" id="AUZY01012023">
    <property type="protein sequence ID" value="EQD31800.1"/>
    <property type="molecule type" value="Genomic_DNA"/>
</dbReference>
<keyword evidence="1 2" id="KW-0812">Transmembrane</keyword>
<evidence type="ECO:0000256" key="1">
    <source>
        <dbReference type="SAM" id="Phobius"/>
    </source>
</evidence>
<comment type="caution">
    <text evidence="2">The sequence shown here is derived from an EMBL/GenBank/DDBJ whole genome shotgun (WGS) entry which is preliminary data.</text>
</comment>
<dbReference type="PANTHER" id="PTHR35337:SF1">
    <property type="entry name" value="SLR1478 PROTEIN"/>
    <property type="match status" value="1"/>
</dbReference>
<keyword evidence="1" id="KW-1133">Transmembrane helix</keyword>
<dbReference type="Pfam" id="PF01944">
    <property type="entry name" value="SpoIIM"/>
    <property type="match status" value="1"/>
</dbReference>
<name>T0ZPR4_9ZZZZ</name>